<feature type="chain" id="PRO_5045465886" description="C1q domain-containing protein" evidence="1">
    <location>
        <begin position="20"/>
        <end position="1483"/>
    </location>
</feature>
<dbReference type="InterPro" id="IPR011049">
    <property type="entry name" value="Serralysin-like_metalloprot_C"/>
</dbReference>
<dbReference type="InterPro" id="IPR001073">
    <property type="entry name" value="C1q_dom"/>
</dbReference>
<evidence type="ECO:0000313" key="3">
    <source>
        <dbReference type="EMBL" id="WCO02003.1"/>
    </source>
</evidence>
<keyword evidence="1" id="KW-0732">Signal</keyword>
<feature type="domain" description="C1q" evidence="2">
    <location>
        <begin position="1347"/>
        <end position="1483"/>
    </location>
</feature>
<organism evidence="3 4">
    <name type="scientific">Psychroserpens ponticola</name>
    <dbReference type="NCBI Taxonomy" id="2932268"/>
    <lineage>
        <taxon>Bacteria</taxon>
        <taxon>Pseudomonadati</taxon>
        <taxon>Bacteroidota</taxon>
        <taxon>Flavobacteriia</taxon>
        <taxon>Flavobacteriales</taxon>
        <taxon>Flavobacteriaceae</taxon>
        <taxon>Psychroserpens</taxon>
    </lineage>
</organism>
<dbReference type="InterPro" id="IPR008640">
    <property type="entry name" value="Adhesin_Head_dom"/>
</dbReference>
<dbReference type="CDD" id="cd12820">
    <property type="entry name" value="LbR_YadA-like"/>
    <property type="match status" value="2"/>
</dbReference>
<dbReference type="RefSeq" id="WP_249996426.1">
    <property type="nucleotide sequence ID" value="NZ_CP116221.1"/>
</dbReference>
<keyword evidence="4" id="KW-1185">Reference proteome</keyword>
<dbReference type="Gene3D" id="2.150.10.10">
    <property type="entry name" value="Serralysin-like metalloprotease, C-terminal"/>
    <property type="match status" value="3"/>
</dbReference>
<dbReference type="Proteomes" id="UP001202717">
    <property type="component" value="Chromosome"/>
</dbReference>
<feature type="signal peptide" evidence="1">
    <location>
        <begin position="1"/>
        <end position="19"/>
    </location>
</feature>
<name>A0ABY7RXY7_9FLAO</name>
<dbReference type="PROSITE" id="PS50871">
    <property type="entry name" value="C1Q"/>
    <property type="match status" value="1"/>
</dbReference>
<protein>
    <recommendedName>
        <fullName evidence="2">C1q domain-containing protein</fullName>
    </recommendedName>
</protein>
<evidence type="ECO:0000256" key="1">
    <source>
        <dbReference type="SAM" id="SignalP"/>
    </source>
</evidence>
<proteinExistence type="predicted"/>
<gene>
    <name evidence="3" type="ORF">MUN68_000585</name>
</gene>
<reference evidence="3 4" key="1">
    <citation type="submission" date="2023-01" db="EMBL/GenBank/DDBJ databases">
        <title>Psychroserpens ponticola sp. nov., isolated from seawater.</title>
        <authorList>
            <person name="Kristyanto S."/>
            <person name="Jung J."/>
            <person name="Kim J.M."/>
            <person name="Jeon C.O."/>
        </authorList>
    </citation>
    <scope>NUCLEOTIDE SEQUENCE [LARGE SCALE GENOMIC DNA]</scope>
    <source>
        <strain evidence="3 4">MSW6</strain>
    </source>
</reference>
<dbReference type="SUPFAM" id="SSF49842">
    <property type="entry name" value="TNF-like"/>
    <property type="match status" value="1"/>
</dbReference>
<dbReference type="InterPro" id="IPR008983">
    <property type="entry name" value="Tumour_necrosis_fac-like_dom"/>
</dbReference>
<evidence type="ECO:0000313" key="4">
    <source>
        <dbReference type="Proteomes" id="UP001202717"/>
    </source>
</evidence>
<dbReference type="Pfam" id="PF05658">
    <property type="entry name" value="YadA_head"/>
    <property type="match status" value="6"/>
</dbReference>
<dbReference type="SUPFAM" id="SSF101967">
    <property type="entry name" value="Adhesin YadA, collagen-binding domain"/>
    <property type="match status" value="1"/>
</dbReference>
<dbReference type="Gene3D" id="2.60.120.40">
    <property type="match status" value="1"/>
</dbReference>
<accession>A0ABY7RXY7</accession>
<dbReference type="EMBL" id="CP116221">
    <property type="protein sequence ID" value="WCO02003.1"/>
    <property type="molecule type" value="Genomic_DNA"/>
</dbReference>
<evidence type="ECO:0000259" key="2">
    <source>
        <dbReference type="PROSITE" id="PS50871"/>
    </source>
</evidence>
<sequence length="1483" mass="153699">MKTVKFILILLLTSLAGFAQVGIGNTDPKASLDISASNTTTPSNTDGILIPRIDNFPSPNPSSEQNGMMVFVTGNGAPTKGFYYWDNGTTNWISVVGIDTKNTLDGAYDEGGSGNGRLITADNGAVEVSGEDGFQVTGTFGSGNNINLSGAGVKMFFNPRKAAFRAGEAGSNEWNSSNVGEHSVAFGIGNESSGVRSTSFGLNNEASGAQSTAFGTSTHAIGFSATSFGFDTNASNHYSTAFGASTTANGWYSTSYGGYTIADGYAATASGWYTTAPSFAETTIGMFSTNYSAIANLSFDSNDRLFTIGNGETFFTKSNALTIYKSGLMNINDAYNMPLTDGTNGQVMTTDGSGNVTFSDIVAVDDNDWTNAGSFLHPTDGISEDISIGKTTSPNGKLDIASDKTYGIYINNLHNGSSSNNSIYNIFDTTTSTGLKTGIHSVFSTDLAGNQLGIYNSFNNDSPGDRTGVDNYIIGNSSGEMIGNKNYIALTSGNGDSYGTKNSLASERAGIQYGVHNFVGGGGLNSYSRYGTYSHVIASSTGGAAYGTRLFVTGIGTGNKYGVYSEISNTAAGTNNWAGYFLGSVYVGTNTVNGYNLPATDGTNGQVMTTDGAGNVTFQNAAINTDNQNISGSMLSGTNLTIGIENGSSQVIDLSSLAGVEKIDDLIDGKSDNDGTDNGSSLFLGVNAGANDDSTHNFNVGMGFEALQNNISSWGNTAIGYQAMQANTIGMNSTATGSFSLTNNLSGTNNSAFGNGTLSANTSGSFNSAIGQGSLNSNTDGSYNTALGYWSLLNNDSGARNVALGSSSGYTNSTGSKNVFIGYQSGYFEMGSEKLYIENSNADANNALIYGEFDNNILRINGEFQIGNPVTTGYTFPLTDGSNNQVMITDGSGNLSFQDIVGDGNTQNTLDEAYDEGGIGNGRLIIADNGAVEIGGEDGFQITGTYGSGDLISLSGGGTRLFFNPRKSAFRAGTTSNTEWDNTNIGNYSTAFGDSNIASGEGSTATGFSNTASGVLAFATGEETTASGASAVTFGVNTTASGNYSMASGYLTEATSDYATAFGNRTEASGNQAVAFGFLTDASGSNSVAFGDSTTASGDRSVAFGNNNTASGGSSAAFGVSNISSGTASFSVGSNNSSSSNYSITFGVENNATNTNTFAHGYRSTASGSAAVAMGLQNNAPSWGEMTVGTFASTYAQNSTASWHANDRVFTVGNGTITTSRSNALTIYKNGLMNINDEYNMPLTDGANGQVMTTDGTGNVTFQNIPTVTDTDNQTIDVLNLNGTDLEISLEDDGQATQTLDLSSLQDGTGTDNQQIDTFTFNSSSNVLTLEMEDDGQVPQTINLSSLNPQKAAAHLTLSADQSNSGSGTTKVVFDTEGFDIGNNFDTATDVFIVPEDGIYRVNAQIAINSSISTGSFDIRIRVDGSQVRITAYNHSGTGNIIRQITSLLELTAGQTIDIAYQRATGVTVNSNNSITYFDIEQL</sequence>